<accession>A0ABT4IZV6</accession>
<dbReference type="Pfam" id="PF18709">
    <property type="entry name" value="DLP_helical"/>
    <property type="match status" value="1"/>
</dbReference>
<sequence length="574" mass="64364">MDQLKQFENQKQYTLKILGDLRGVLEELRDIGMEVESDLTKIDSSVASVKDDVLRIALLGAFSDGKTSVVASWLGKVMEDMNIDMDESSDKLAVYTPEGLPEKCEIVDTPGLFGDKQKEVNGDQVMYEDVTRQYISEAHLILYVVDATNPLKDSHNDIVKWVLRDLNKLDSTVFIINKMDEVTDLTDQVLFDEQARIKTENLQEKLKRAISLSDDELGRLRIVCMASNPNGRGLPFWFSKPDIYRTRSRIEGLKAATGEILDSNLRDSMVAKTGLDVVSDLVAQRVHAADAQLAELDVFASQREQESGRIHNDIQQGQREVKRLGGELFRELQSMESQLMGKLRPLSLEDLRPFLEDEIGYSQESGVGYKLGVRIKTAVDSYCDQTTQITARLSRDINRQWDSSESFLNSISGGALKMGGKAIGQLSKVDPLTIKNTIFAARDVLGKMTGYVYKFKPWGAAKLAGNISKWAGPAGAAFTFTSDLYGAYKEHELEQELQKTKDDIGELIKSAFKDIYDVIADDEKLLNFFAPQLKEFERLMTDLDEQASEIRRNQEKIGQVQSKLRTLPLSGEAA</sequence>
<dbReference type="InterPro" id="IPR045063">
    <property type="entry name" value="Dynamin_N"/>
</dbReference>
<dbReference type="EMBL" id="JAKNQU010000007">
    <property type="protein sequence ID" value="MCZ0928703.1"/>
    <property type="molecule type" value="Genomic_DNA"/>
</dbReference>
<dbReference type="NCBIfam" id="NF041922">
    <property type="entry name" value="DLP_LeoA_gen"/>
    <property type="match status" value="1"/>
</dbReference>
<dbReference type="Gene3D" id="3.40.50.300">
    <property type="entry name" value="P-loop containing nucleotide triphosphate hydrolases"/>
    <property type="match status" value="1"/>
</dbReference>
<organism evidence="4 5">
    <name type="scientific">Vreelandella janggokensis</name>
    <dbReference type="NCBI Taxonomy" id="370767"/>
    <lineage>
        <taxon>Bacteria</taxon>
        <taxon>Pseudomonadati</taxon>
        <taxon>Pseudomonadota</taxon>
        <taxon>Gammaproteobacteria</taxon>
        <taxon>Oceanospirillales</taxon>
        <taxon>Halomonadaceae</taxon>
        <taxon>Vreelandella</taxon>
    </lineage>
</organism>
<keyword evidence="1" id="KW-0175">Coiled coil</keyword>
<reference evidence="4 5" key="1">
    <citation type="submission" date="2022-02" db="EMBL/GenBank/DDBJ databases">
        <title>Study of halophilic communities from a Mexican lake.</title>
        <authorList>
            <person name="Hernandez-Soto L.M."/>
            <person name="Martinez-Abarca F."/>
            <person name="Ramirez-Saad H.C."/>
            <person name="Aguirre-Garrido J.F."/>
        </authorList>
    </citation>
    <scope>NUCLEOTIDE SEQUENCE [LARGE SCALE GENOMIC DNA]</scope>
    <source>
        <strain evidence="4 5">Hjan13</strain>
    </source>
</reference>
<keyword evidence="5" id="KW-1185">Reference proteome</keyword>
<dbReference type="Pfam" id="PF00350">
    <property type="entry name" value="Dynamin_N"/>
    <property type="match status" value="1"/>
</dbReference>
<dbReference type="Proteomes" id="UP001321125">
    <property type="component" value="Unassembled WGS sequence"/>
</dbReference>
<dbReference type="SUPFAM" id="SSF52540">
    <property type="entry name" value="P-loop containing nucleoside triphosphate hydrolases"/>
    <property type="match status" value="1"/>
</dbReference>
<dbReference type="InterPro" id="IPR040576">
    <property type="entry name" value="DLP_helical"/>
</dbReference>
<feature type="coiled-coil region" evidence="1">
    <location>
        <begin position="490"/>
        <end position="553"/>
    </location>
</feature>
<dbReference type="InterPro" id="IPR049678">
    <property type="entry name" value="LeoA-like"/>
</dbReference>
<evidence type="ECO:0000313" key="5">
    <source>
        <dbReference type="Proteomes" id="UP001321125"/>
    </source>
</evidence>
<feature type="domain" description="Dynamin-like helical" evidence="3">
    <location>
        <begin position="212"/>
        <end position="555"/>
    </location>
</feature>
<comment type="caution">
    <text evidence="4">The sequence shown here is derived from an EMBL/GenBank/DDBJ whole genome shotgun (WGS) entry which is preliminary data.</text>
</comment>
<proteinExistence type="predicted"/>
<evidence type="ECO:0000313" key="4">
    <source>
        <dbReference type="EMBL" id="MCZ0928703.1"/>
    </source>
</evidence>
<evidence type="ECO:0000259" key="2">
    <source>
        <dbReference type="Pfam" id="PF00350"/>
    </source>
</evidence>
<feature type="domain" description="Dynamin N-terminal" evidence="2">
    <location>
        <begin position="90"/>
        <end position="179"/>
    </location>
</feature>
<evidence type="ECO:0000259" key="3">
    <source>
        <dbReference type="Pfam" id="PF18709"/>
    </source>
</evidence>
<protein>
    <submittedName>
        <fullName evidence="4">Dynamin family protein</fullName>
    </submittedName>
</protein>
<dbReference type="RefSeq" id="WP_268902327.1">
    <property type="nucleotide sequence ID" value="NZ_JAKNQT010000004.1"/>
</dbReference>
<gene>
    <name evidence="4" type="ORF">L0635_16635</name>
</gene>
<name>A0ABT4IZV6_9GAMM</name>
<evidence type="ECO:0000256" key="1">
    <source>
        <dbReference type="SAM" id="Coils"/>
    </source>
</evidence>
<dbReference type="InterPro" id="IPR027417">
    <property type="entry name" value="P-loop_NTPase"/>
</dbReference>